<accession>A0A1W6QWN7</accession>
<dbReference type="AlphaFoldDB" id="A0A1W6QWN7"/>
<sequence length="104" mass="12170">METKDLVIAWNSTDEDDRFELESFEQVVALSYVKNLVAGDESLQFTYANGNQANIDIFDVEWFRYVPHDSHLANYVRSKGKGDYEWDEQGNVLANEKERRTMKK</sequence>
<protein>
    <submittedName>
        <fullName evidence="1">Uncharacterized protein</fullName>
    </submittedName>
</protein>
<organism evidence="1">
    <name type="scientific">Enterococcus faecalis</name>
    <name type="common">Streptococcus faecalis</name>
    <dbReference type="NCBI Taxonomy" id="1351"/>
    <lineage>
        <taxon>Bacteria</taxon>
        <taxon>Bacillati</taxon>
        <taxon>Bacillota</taxon>
        <taxon>Bacilli</taxon>
        <taxon>Lactobacillales</taxon>
        <taxon>Enterococcaceae</taxon>
        <taxon>Enterococcus</taxon>
    </lineage>
</organism>
<evidence type="ECO:0000313" key="1">
    <source>
        <dbReference type="EMBL" id="ARO45639.1"/>
    </source>
</evidence>
<keyword evidence="1" id="KW-0614">Plasmid</keyword>
<dbReference type="RefSeq" id="WP_172689406.1">
    <property type="nucleotide sequence ID" value="NZ_JBCNVW010000016.1"/>
</dbReference>
<name>A0A1W6QWN7_ENTFL</name>
<reference evidence="1" key="1">
    <citation type="submission" date="2016-11" db="EMBL/GenBank/DDBJ databases">
        <title>Characterization of a Plasmid Isolated from Enterococcus faecalis found in the Fecal Material of a Blue Whale.</title>
        <authorList>
            <person name="McLaughlin R."/>
        </authorList>
    </citation>
    <scope>NUCLEOTIDE SEQUENCE</scope>
    <source>
        <strain evidence="1">2</strain>
        <plasmid evidence="1">pGTC2</plasmid>
    </source>
</reference>
<geneLocation type="plasmid" evidence="1">
    <name>pGTC2</name>
</geneLocation>
<proteinExistence type="predicted"/>
<dbReference type="EMBL" id="KY270848">
    <property type="protein sequence ID" value="ARO45639.1"/>
    <property type="molecule type" value="Genomic_DNA"/>
</dbReference>